<dbReference type="EMBL" id="JAHVHU010000002">
    <property type="protein sequence ID" value="MBY5956662.1"/>
    <property type="molecule type" value="Genomic_DNA"/>
</dbReference>
<keyword evidence="6 7" id="KW-0472">Membrane</keyword>
<evidence type="ECO:0000256" key="1">
    <source>
        <dbReference type="ARBA" id="ARBA00004651"/>
    </source>
</evidence>
<gene>
    <name evidence="9" type="ORF">KUV50_00850</name>
</gene>
<evidence type="ECO:0000256" key="2">
    <source>
        <dbReference type="ARBA" id="ARBA00022448"/>
    </source>
</evidence>
<proteinExistence type="predicted"/>
<dbReference type="PANTHER" id="PTHR23522:SF4">
    <property type="entry name" value="NUCLEOSIDE PERMEASE NUPG-RELATED"/>
    <property type="match status" value="1"/>
</dbReference>
<dbReference type="RefSeq" id="WP_222578186.1">
    <property type="nucleotide sequence ID" value="NZ_JAHVHU010000002.1"/>
</dbReference>
<dbReference type="InterPro" id="IPR020846">
    <property type="entry name" value="MFS_dom"/>
</dbReference>
<feature type="transmembrane region" description="Helical" evidence="7">
    <location>
        <begin position="343"/>
        <end position="369"/>
    </location>
</feature>
<evidence type="ECO:0000256" key="4">
    <source>
        <dbReference type="ARBA" id="ARBA00022692"/>
    </source>
</evidence>
<feature type="transmembrane region" description="Helical" evidence="7">
    <location>
        <begin position="279"/>
        <end position="296"/>
    </location>
</feature>
<dbReference type="Gene3D" id="1.20.1250.20">
    <property type="entry name" value="MFS general substrate transporter like domains"/>
    <property type="match status" value="2"/>
</dbReference>
<feature type="transmembrane region" description="Helical" evidence="7">
    <location>
        <begin position="71"/>
        <end position="90"/>
    </location>
</feature>
<keyword evidence="4 7" id="KW-0812">Transmembrane</keyword>
<reference evidence="9" key="1">
    <citation type="submission" date="2021-06" db="EMBL/GenBank/DDBJ databases">
        <title>44 bacteria genomes isolated from Dapeng, Shenzhen.</title>
        <authorList>
            <person name="Zheng W."/>
            <person name="Yu S."/>
            <person name="Huang Y."/>
        </authorList>
    </citation>
    <scope>NUCLEOTIDE SEQUENCE</scope>
    <source>
        <strain evidence="9">DP5N28-2</strain>
    </source>
</reference>
<dbReference type="SUPFAM" id="SSF103473">
    <property type="entry name" value="MFS general substrate transporter"/>
    <property type="match status" value="1"/>
</dbReference>
<comment type="caution">
    <text evidence="9">The sequence shown here is derived from an EMBL/GenBank/DDBJ whole genome shotgun (WGS) entry which is preliminary data.</text>
</comment>
<keyword evidence="5 7" id="KW-1133">Transmembrane helix</keyword>
<feature type="transmembrane region" description="Helical" evidence="7">
    <location>
        <begin position="254"/>
        <end position="272"/>
    </location>
</feature>
<organism evidence="9 10">
    <name type="scientific">Membranihabitans marinus</name>
    <dbReference type="NCBI Taxonomy" id="1227546"/>
    <lineage>
        <taxon>Bacteria</taxon>
        <taxon>Pseudomonadati</taxon>
        <taxon>Bacteroidota</taxon>
        <taxon>Saprospiria</taxon>
        <taxon>Saprospirales</taxon>
        <taxon>Saprospiraceae</taxon>
        <taxon>Membranihabitans</taxon>
    </lineage>
</organism>
<dbReference type="InterPro" id="IPR004740">
    <property type="entry name" value="Nuc_H_symport"/>
</dbReference>
<keyword evidence="2" id="KW-0813">Transport</keyword>
<protein>
    <submittedName>
        <fullName evidence="9">MFS transporter</fullName>
    </submittedName>
</protein>
<dbReference type="GO" id="GO:0005886">
    <property type="term" value="C:plasma membrane"/>
    <property type="evidence" value="ECO:0007669"/>
    <property type="project" value="UniProtKB-SubCell"/>
</dbReference>
<feature type="domain" description="Major facilitator superfamily (MFS) profile" evidence="8">
    <location>
        <begin position="207"/>
        <end position="413"/>
    </location>
</feature>
<dbReference type="Pfam" id="PF03825">
    <property type="entry name" value="Nuc_H_symport"/>
    <property type="match status" value="1"/>
</dbReference>
<feature type="transmembrane region" description="Helical" evidence="7">
    <location>
        <begin position="216"/>
        <end position="234"/>
    </location>
</feature>
<feature type="transmembrane region" description="Helical" evidence="7">
    <location>
        <begin position="381"/>
        <end position="401"/>
    </location>
</feature>
<feature type="transmembrane region" description="Helical" evidence="7">
    <location>
        <begin position="12"/>
        <end position="32"/>
    </location>
</feature>
<feature type="transmembrane region" description="Helical" evidence="7">
    <location>
        <begin position="166"/>
        <end position="186"/>
    </location>
</feature>
<dbReference type="AlphaFoldDB" id="A0A953HJ47"/>
<evidence type="ECO:0000256" key="6">
    <source>
        <dbReference type="ARBA" id="ARBA00023136"/>
    </source>
</evidence>
<evidence type="ECO:0000256" key="5">
    <source>
        <dbReference type="ARBA" id="ARBA00022989"/>
    </source>
</evidence>
<feature type="transmembrane region" description="Helical" evidence="7">
    <location>
        <begin position="302"/>
        <end position="322"/>
    </location>
</feature>
<evidence type="ECO:0000313" key="10">
    <source>
        <dbReference type="Proteomes" id="UP000753961"/>
    </source>
</evidence>
<dbReference type="Proteomes" id="UP000753961">
    <property type="component" value="Unassembled WGS sequence"/>
</dbReference>
<evidence type="ECO:0000259" key="8">
    <source>
        <dbReference type="PROSITE" id="PS50850"/>
    </source>
</evidence>
<feature type="transmembrane region" description="Helical" evidence="7">
    <location>
        <begin position="131"/>
        <end position="154"/>
    </location>
</feature>
<evidence type="ECO:0000256" key="3">
    <source>
        <dbReference type="ARBA" id="ARBA00022475"/>
    </source>
</evidence>
<dbReference type="PROSITE" id="PS50850">
    <property type="entry name" value="MFS"/>
    <property type="match status" value="1"/>
</dbReference>
<accession>A0A953HJ47</accession>
<comment type="subcellular location">
    <subcellularLocation>
        <location evidence="1">Cell membrane</location>
        <topology evidence="1">Multi-pass membrane protein</topology>
    </subcellularLocation>
</comment>
<feature type="transmembrane region" description="Helical" evidence="7">
    <location>
        <begin position="96"/>
        <end position="119"/>
    </location>
</feature>
<evidence type="ECO:0000256" key="7">
    <source>
        <dbReference type="SAM" id="Phobius"/>
    </source>
</evidence>
<dbReference type="InterPro" id="IPR036259">
    <property type="entry name" value="MFS_trans_sf"/>
</dbReference>
<dbReference type="PANTHER" id="PTHR23522">
    <property type="entry name" value="BLL5896 PROTEIN"/>
    <property type="match status" value="1"/>
</dbReference>
<dbReference type="GO" id="GO:0015213">
    <property type="term" value="F:uridine transmembrane transporter activity"/>
    <property type="evidence" value="ECO:0007669"/>
    <property type="project" value="TreeGrafter"/>
</dbReference>
<keyword evidence="3" id="KW-1003">Cell membrane</keyword>
<dbReference type="GO" id="GO:0015212">
    <property type="term" value="F:cytidine transmembrane transporter activity"/>
    <property type="evidence" value="ECO:0007669"/>
    <property type="project" value="TreeGrafter"/>
</dbReference>
<keyword evidence="10" id="KW-1185">Reference proteome</keyword>
<feature type="transmembrane region" description="Helical" evidence="7">
    <location>
        <begin position="44"/>
        <end position="62"/>
    </location>
</feature>
<name>A0A953HJ47_9BACT</name>
<sequence>MGKFIKVRLSLLMFLEFFVWGSWYTTVAVYMSQHGMENLTHWPFTGNAIAAIVAPFIVGMVADRYFNSERILGFLHLLGGVILFMTPSFYQTPWLFISALVLYNICFMPTMSLANSLSFHNINDQEKEFPVIRTFGTVGWIVAGLTISFVLGNFISSDLQPEQTAIPVYMAAGFSVLLGLYCFTLPKTPPQAKGEKSTWQEVVGVEALRKLWSQPFAVFLISSILISIPLAAYYNFTQVYLVNTGFKNIAATQTIGQMSEFVFMLLMPLFFVRLGVKRMLAVGMLAWAIRYFLFSAGAVDSVTWMIITGIALHGICYDFFFVTGQIYVDKKADKKIKGQAQGLIVLATYGVGMLIGAQVAGFIFNLYIGDSAQMSLENWKAFWRIPALFALGVMAFFMIFFNDRKVEKKITTT</sequence>
<evidence type="ECO:0000313" key="9">
    <source>
        <dbReference type="EMBL" id="MBY5956662.1"/>
    </source>
</evidence>